<dbReference type="SUPFAM" id="SSF55486">
    <property type="entry name" value="Metalloproteases ('zincins'), catalytic domain"/>
    <property type="match status" value="1"/>
</dbReference>
<evidence type="ECO:0000256" key="9">
    <source>
        <dbReference type="ARBA" id="ARBA00022801"/>
    </source>
</evidence>
<feature type="domain" description="Aminopeptidase N-like N-terminal" evidence="13">
    <location>
        <begin position="61"/>
        <end position="238"/>
    </location>
</feature>
<evidence type="ECO:0000259" key="14">
    <source>
        <dbReference type="Pfam" id="PF18962"/>
    </source>
</evidence>
<keyword evidence="9" id="KW-0378">Hydrolase</keyword>
<evidence type="ECO:0000256" key="8">
    <source>
        <dbReference type="ARBA" id="ARBA00022723"/>
    </source>
</evidence>
<dbReference type="GO" id="GO:0016285">
    <property type="term" value="F:alanyl aminopeptidase activity"/>
    <property type="evidence" value="ECO:0007669"/>
    <property type="project" value="UniProtKB-EC"/>
</dbReference>
<dbReference type="PANTHER" id="PTHR11533:SF174">
    <property type="entry name" value="PUROMYCIN-SENSITIVE AMINOPEPTIDASE-RELATED"/>
    <property type="match status" value="1"/>
</dbReference>
<evidence type="ECO:0000256" key="11">
    <source>
        <dbReference type="ARBA" id="ARBA00023049"/>
    </source>
</evidence>
<dbReference type="GO" id="GO:0016020">
    <property type="term" value="C:membrane"/>
    <property type="evidence" value="ECO:0007669"/>
    <property type="project" value="TreeGrafter"/>
</dbReference>
<dbReference type="GO" id="GO:0043171">
    <property type="term" value="P:peptide catabolic process"/>
    <property type="evidence" value="ECO:0007669"/>
    <property type="project" value="TreeGrafter"/>
</dbReference>
<dbReference type="GO" id="GO:0006508">
    <property type="term" value="P:proteolysis"/>
    <property type="evidence" value="ECO:0007669"/>
    <property type="project" value="UniProtKB-KW"/>
</dbReference>
<dbReference type="CDD" id="cd09603">
    <property type="entry name" value="M1_APN_like"/>
    <property type="match status" value="1"/>
</dbReference>
<dbReference type="Pfam" id="PF17900">
    <property type="entry name" value="Peptidase_M1_N"/>
    <property type="match status" value="1"/>
</dbReference>
<dbReference type="AlphaFoldDB" id="A0A9E8NEC3"/>
<keyword evidence="16" id="KW-1185">Reference proteome</keyword>
<dbReference type="Gene3D" id="1.10.390.10">
    <property type="entry name" value="Neutral Protease Domain 2"/>
    <property type="match status" value="1"/>
</dbReference>
<dbReference type="GO" id="GO:0008270">
    <property type="term" value="F:zinc ion binding"/>
    <property type="evidence" value="ECO:0007669"/>
    <property type="project" value="InterPro"/>
</dbReference>
<dbReference type="Proteomes" id="UP001164653">
    <property type="component" value="Chromosome"/>
</dbReference>
<evidence type="ECO:0000256" key="10">
    <source>
        <dbReference type="ARBA" id="ARBA00022833"/>
    </source>
</evidence>
<keyword evidence="10" id="KW-0862">Zinc</keyword>
<evidence type="ECO:0000313" key="16">
    <source>
        <dbReference type="Proteomes" id="UP001164653"/>
    </source>
</evidence>
<gene>
    <name evidence="15" type="ORF">ON006_14540</name>
</gene>
<dbReference type="KEGG" id="dpf:ON006_14540"/>
<dbReference type="RefSeq" id="WP_267609990.1">
    <property type="nucleotide sequence ID" value="NZ_CP112998.1"/>
</dbReference>
<dbReference type="GO" id="GO:0070006">
    <property type="term" value="F:metalloaminopeptidase activity"/>
    <property type="evidence" value="ECO:0007669"/>
    <property type="project" value="TreeGrafter"/>
</dbReference>
<keyword evidence="7" id="KW-0645">Protease</keyword>
<dbReference type="NCBIfam" id="TIGR04183">
    <property type="entry name" value="Por_Secre_tail"/>
    <property type="match status" value="1"/>
</dbReference>
<evidence type="ECO:0000313" key="15">
    <source>
        <dbReference type="EMBL" id="WAC15155.1"/>
    </source>
</evidence>
<dbReference type="Pfam" id="PF18962">
    <property type="entry name" value="Por_Secre_tail"/>
    <property type="match status" value="1"/>
</dbReference>
<dbReference type="InterPro" id="IPR045357">
    <property type="entry name" value="Aminopeptidase_N-like_N"/>
</dbReference>
<dbReference type="EC" id="3.4.11.2" evidence="4"/>
<reference evidence="15" key="1">
    <citation type="submission" date="2022-11" db="EMBL/GenBank/DDBJ databases">
        <title>Dyadobacter pollutisoli sp. nov., isolated from plastic dumped soil.</title>
        <authorList>
            <person name="Kim J.M."/>
            <person name="Kim K.R."/>
            <person name="Lee J.K."/>
            <person name="Hao L."/>
            <person name="Jeon C.O."/>
        </authorList>
    </citation>
    <scope>NUCLEOTIDE SEQUENCE</scope>
    <source>
        <strain evidence="15">U1</strain>
    </source>
</reference>
<evidence type="ECO:0000256" key="5">
    <source>
        <dbReference type="ARBA" id="ARBA00015611"/>
    </source>
</evidence>
<dbReference type="PANTHER" id="PTHR11533">
    <property type="entry name" value="PROTEASE M1 ZINC METALLOPROTEASE"/>
    <property type="match status" value="1"/>
</dbReference>
<comment type="similarity">
    <text evidence="3">Belongs to the peptidase M1 family.</text>
</comment>
<dbReference type="GO" id="GO:0005615">
    <property type="term" value="C:extracellular space"/>
    <property type="evidence" value="ECO:0007669"/>
    <property type="project" value="TreeGrafter"/>
</dbReference>
<feature type="domain" description="Peptidase M1 membrane alanine aminopeptidase" evidence="12">
    <location>
        <begin position="328"/>
        <end position="472"/>
    </location>
</feature>
<dbReference type="GO" id="GO:0042277">
    <property type="term" value="F:peptide binding"/>
    <property type="evidence" value="ECO:0007669"/>
    <property type="project" value="TreeGrafter"/>
</dbReference>
<dbReference type="InterPro" id="IPR050344">
    <property type="entry name" value="Peptidase_M1_aminopeptidases"/>
</dbReference>
<dbReference type="EMBL" id="CP112998">
    <property type="protein sequence ID" value="WAC15155.1"/>
    <property type="molecule type" value="Genomic_DNA"/>
</dbReference>
<feature type="domain" description="Secretion system C-terminal sorting" evidence="14">
    <location>
        <begin position="678"/>
        <end position="741"/>
    </location>
</feature>
<evidence type="ECO:0000256" key="6">
    <source>
        <dbReference type="ARBA" id="ARBA00022438"/>
    </source>
</evidence>
<sequence>MKPYLLLFGMLLGHVAYSQIDKQIFNNVDKISSIEREVHRKKFRERKETTRLGTSENFDVKYYRTRWEVDPTVKYIKGEVTIYFQMTAAGNKVTFNLRDSLIISSIKNNNQPLSYSRENSSFEVSLPMTLQAGTLDSVSIYYEGKPPLSNFGAFEISNHITDLSSTPIMWTLSEPYGSSDWWPCKNDLTDKADSIDVYIVHPSIYKAASNGLLQSETLIQAGKTATHWKHRYPIASYLVCFAVTNYVQLTDHVTIGNSNVLMQTYCYPESTGAFQAGAQKAISAMIFFSNLFGDYPFKKEKYGHVQFEWGGGMEHQTASFMGGIDEGLIVHELAHQWFGDKVTCANWSDIWLNEGFATFLSRIYFEDKDPQNKLVYRNGVKNLITSKPDGAVIVTDDMYDLARLFDQRLSYYKGSHLLYMLRWILGDATFFTAVKNYINDPALAYGFATTNHLKGHLEAASGKDLTYFFDQWYTGQGYPSYKVEWSPSGNSVDVKLSQTTSHNSVSFFQLPVPLLFKNSVTAEQKLVVLDNTSSGQVFTENLGFTADVVEFDPEVWLITKNNVLTKISGPLPVVFVSFKAECNDGLSRLTWETSEEVNAHYFEVQKSSDAVSWKMIGAVNAVGDSKIRNVYAFVDTSVGSEKGYYRILEHDRDGKTQQTRIVVAECNVSAQSEVTLLPNPVGQCMQLNVSEQITEPISIYIYDISGVMRQEGPVSSEQKLINVSKLSPGLYLLKWTSDNQKDSGTVRFLKE</sequence>
<accession>A0A9E8NEC3</accession>
<evidence type="ECO:0000256" key="3">
    <source>
        <dbReference type="ARBA" id="ARBA00010136"/>
    </source>
</evidence>
<comment type="cofactor">
    <cofactor evidence="2">
        <name>Zn(2+)</name>
        <dbReference type="ChEBI" id="CHEBI:29105"/>
    </cofactor>
</comment>
<dbReference type="SUPFAM" id="SSF63737">
    <property type="entry name" value="Leukotriene A4 hydrolase N-terminal domain"/>
    <property type="match status" value="1"/>
</dbReference>
<protein>
    <recommendedName>
        <fullName evidence="5">Aminopeptidase N</fullName>
        <ecNumber evidence="4">3.4.11.2</ecNumber>
    </recommendedName>
</protein>
<dbReference type="InterPro" id="IPR042097">
    <property type="entry name" value="Aminopeptidase_N-like_N_sf"/>
</dbReference>
<dbReference type="GO" id="GO:0005737">
    <property type="term" value="C:cytoplasm"/>
    <property type="evidence" value="ECO:0007669"/>
    <property type="project" value="TreeGrafter"/>
</dbReference>
<proteinExistence type="inferred from homology"/>
<evidence type="ECO:0000256" key="4">
    <source>
        <dbReference type="ARBA" id="ARBA00012564"/>
    </source>
</evidence>
<comment type="catalytic activity">
    <reaction evidence="1">
        <text>Release of an N-terminal amino acid, Xaa-|-Yaa- from a peptide, amide or arylamide. Xaa is preferably Ala, but may be most amino acids including Pro (slow action). When a terminal hydrophobic residue is followed by a prolyl residue, the two may be released as an intact Xaa-Pro dipeptide.</text>
        <dbReference type="EC" id="3.4.11.2"/>
    </reaction>
</comment>
<organism evidence="15 16">
    <name type="scientific">Dyadobacter pollutisoli</name>
    <dbReference type="NCBI Taxonomy" id="2910158"/>
    <lineage>
        <taxon>Bacteria</taxon>
        <taxon>Pseudomonadati</taxon>
        <taxon>Bacteroidota</taxon>
        <taxon>Cytophagia</taxon>
        <taxon>Cytophagales</taxon>
        <taxon>Spirosomataceae</taxon>
        <taxon>Dyadobacter</taxon>
    </lineage>
</organism>
<evidence type="ECO:0000256" key="2">
    <source>
        <dbReference type="ARBA" id="ARBA00001947"/>
    </source>
</evidence>
<evidence type="ECO:0000256" key="1">
    <source>
        <dbReference type="ARBA" id="ARBA00000098"/>
    </source>
</evidence>
<keyword evidence="6 15" id="KW-0031">Aminopeptidase</keyword>
<dbReference type="InterPro" id="IPR026444">
    <property type="entry name" value="Secre_tail"/>
</dbReference>
<keyword evidence="8" id="KW-0479">Metal-binding</keyword>
<dbReference type="Pfam" id="PF01433">
    <property type="entry name" value="Peptidase_M1"/>
    <property type="match status" value="1"/>
</dbReference>
<name>A0A9E8NEC3_9BACT</name>
<keyword evidence="11" id="KW-0482">Metalloprotease</keyword>
<evidence type="ECO:0000259" key="13">
    <source>
        <dbReference type="Pfam" id="PF17900"/>
    </source>
</evidence>
<dbReference type="Gene3D" id="2.60.40.1730">
    <property type="entry name" value="tricorn interacting facor f3 domain"/>
    <property type="match status" value="1"/>
</dbReference>
<dbReference type="InterPro" id="IPR014782">
    <property type="entry name" value="Peptidase_M1_dom"/>
</dbReference>
<evidence type="ECO:0000256" key="7">
    <source>
        <dbReference type="ARBA" id="ARBA00022670"/>
    </source>
</evidence>
<dbReference type="PRINTS" id="PR00756">
    <property type="entry name" value="ALADIPTASE"/>
</dbReference>
<dbReference type="InterPro" id="IPR001930">
    <property type="entry name" value="Peptidase_M1"/>
</dbReference>
<evidence type="ECO:0000259" key="12">
    <source>
        <dbReference type="Pfam" id="PF01433"/>
    </source>
</evidence>
<dbReference type="InterPro" id="IPR027268">
    <property type="entry name" value="Peptidase_M4/M1_CTD_sf"/>
</dbReference>